<sequence length="876" mass="92946">MPRVAGSLILLLTFSPILVFAAHVKGGYIQYKYNGAGSSSGTSNYTITVTVFFSCTVQGPRGSVYLGVFNASTHSLVTSQSLANTTATTVTKQYFSPCMSDPPTICYEIYTYVYTVDLADISAGYILAVQDAYRTDGIVNISSSGSDGITINAIIPGTISGTDYHTNSSPSFAFNDTAIICYNGHFSYPFSATDPIDGDSLSYAFGNGLNVTNPSGQTSSTAPGSPPYTSLTYTSGYSGTAPLGSGVTIDPVSGLISGTAPSTTGEYVVAVYVKEWRKGVLIDSIKKELQIYVYSCSLTAASLNTSYVNCDNYTLSFQNESTASTITSYLWNFGVAGATSTLATPSYTYADTGTYTLTLTVSNSSGCTDTTSAPVRVYPGFTPAFTTNGVCYQSPVKFTDETYARYGTVDNWAWSFGESSSSTNASTVQNPSHQYAAAGTYTATLTVGTSKGCSGTASKSVTVYGQPDFILPFTDTLICTIDTLRLKAISNSAGITYSWTPNYNIMYTATDTPLVWPKDTTVYTVTATQNGCVGTGTITVNTLNYITVTLTPDTTICQTDSITLSPVSYGLQFNWSPGTGLSDSLIKDPKAAPLVSTTYTVVANLGKCAATTSTYIKVVPYPKAEAGNDTTICYGSEITLQGAMTGAYYTWTPTGDFLRQKTLTPAVNPLVTTDYILTVTDTLGCPKPVSDSVLVTVISKVIVNPGNDTAVVVGEALQLQATSTDSALVSFSWNPADWLSNAAIADPIATITSSSVDSVVYVVTATTPQGCSGSGKIRVLVYKTLPDIFMPNAFTPNGDGKNDVYRPILAGISSLDYFRIFNRWGQEVFATTQNGKGWDGMLGGHREEAGTFVYMVQGKDYMGKVHTKKGTFILVR</sequence>
<dbReference type="Gene3D" id="2.60.40.10">
    <property type="entry name" value="Immunoglobulins"/>
    <property type="match status" value="2"/>
</dbReference>
<reference evidence="2" key="2">
    <citation type="submission" date="2020-09" db="EMBL/GenBank/DDBJ databases">
        <authorList>
            <person name="Sun Q."/>
            <person name="Zhou Y."/>
        </authorList>
    </citation>
    <scope>NUCLEOTIDE SEQUENCE</scope>
    <source>
        <strain evidence="2">CGMCC 1.15448</strain>
    </source>
</reference>
<dbReference type="Pfam" id="PF18911">
    <property type="entry name" value="PKD_4"/>
    <property type="match status" value="2"/>
</dbReference>
<organism evidence="2 3">
    <name type="scientific">Puia dinghuensis</name>
    <dbReference type="NCBI Taxonomy" id="1792502"/>
    <lineage>
        <taxon>Bacteria</taxon>
        <taxon>Pseudomonadati</taxon>
        <taxon>Bacteroidota</taxon>
        <taxon>Chitinophagia</taxon>
        <taxon>Chitinophagales</taxon>
        <taxon>Chitinophagaceae</taxon>
        <taxon>Puia</taxon>
    </lineage>
</organism>
<dbReference type="InterPro" id="IPR000601">
    <property type="entry name" value="PKD_dom"/>
</dbReference>
<dbReference type="Proteomes" id="UP000607559">
    <property type="component" value="Unassembled WGS sequence"/>
</dbReference>
<accession>A0A8J2XSC5</accession>
<dbReference type="NCBIfam" id="TIGR04131">
    <property type="entry name" value="Bac_Flav_CTERM"/>
    <property type="match status" value="1"/>
</dbReference>
<dbReference type="InterPro" id="IPR022409">
    <property type="entry name" value="PKD/Chitinase_dom"/>
</dbReference>
<dbReference type="InterPro" id="IPR035986">
    <property type="entry name" value="PKD_dom_sf"/>
</dbReference>
<name>A0A8J2XSC5_9BACT</name>
<gene>
    <name evidence="2" type="ORF">GCM10011511_17150</name>
</gene>
<dbReference type="InterPro" id="IPR013783">
    <property type="entry name" value="Ig-like_fold"/>
</dbReference>
<dbReference type="SMART" id="SM00089">
    <property type="entry name" value="PKD"/>
    <property type="match status" value="2"/>
</dbReference>
<dbReference type="InterPro" id="IPR026341">
    <property type="entry name" value="T9SS_type_B"/>
</dbReference>
<dbReference type="SUPFAM" id="SSF49299">
    <property type="entry name" value="PKD domain"/>
    <property type="match status" value="2"/>
</dbReference>
<evidence type="ECO:0000313" key="3">
    <source>
        <dbReference type="Proteomes" id="UP000607559"/>
    </source>
</evidence>
<dbReference type="PROSITE" id="PS50093">
    <property type="entry name" value="PKD"/>
    <property type="match status" value="2"/>
</dbReference>
<protein>
    <recommendedName>
        <fullName evidence="1">PKD domain-containing protein</fullName>
    </recommendedName>
</protein>
<dbReference type="AlphaFoldDB" id="A0A8J2XSC5"/>
<proteinExistence type="predicted"/>
<feature type="domain" description="PKD" evidence="1">
    <location>
        <begin position="412"/>
        <end position="463"/>
    </location>
</feature>
<dbReference type="RefSeq" id="WP_188930638.1">
    <property type="nucleotide sequence ID" value="NZ_BMJC01000002.1"/>
</dbReference>
<dbReference type="CDD" id="cd00146">
    <property type="entry name" value="PKD"/>
    <property type="match status" value="2"/>
</dbReference>
<dbReference type="Pfam" id="PF13585">
    <property type="entry name" value="CHU_C"/>
    <property type="match status" value="1"/>
</dbReference>
<comment type="caution">
    <text evidence="2">The sequence shown here is derived from an EMBL/GenBank/DDBJ whole genome shotgun (WGS) entry which is preliminary data.</text>
</comment>
<reference evidence="2" key="1">
    <citation type="journal article" date="2014" name="Int. J. Syst. Evol. Microbiol.">
        <title>Complete genome sequence of Corynebacterium casei LMG S-19264T (=DSM 44701T), isolated from a smear-ripened cheese.</title>
        <authorList>
            <consortium name="US DOE Joint Genome Institute (JGI-PGF)"/>
            <person name="Walter F."/>
            <person name="Albersmeier A."/>
            <person name="Kalinowski J."/>
            <person name="Ruckert C."/>
        </authorList>
    </citation>
    <scope>NUCLEOTIDE SEQUENCE</scope>
    <source>
        <strain evidence="2">CGMCC 1.15448</strain>
    </source>
</reference>
<dbReference type="EMBL" id="BMJC01000002">
    <property type="protein sequence ID" value="GGA94428.1"/>
    <property type="molecule type" value="Genomic_DNA"/>
</dbReference>
<feature type="domain" description="PKD" evidence="1">
    <location>
        <begin position="298"/>
        <end position="377"/>
    </location>
</feature>
<evidence type="ECO:0000259" key="1">
    <source>
        <dbReference type="PROSITE" id="PS50093"/>
    </source>
</evidence>
<keyword evidence="3" id="KW-1185">Reference proteome</keyword>
<evidence type="ECO:0000313" key="2">
    <source>
        <dbReference type="EMBL" id="GGA94428.1"/>
    </source>
</evidence>